<feature type="compositionally biased region" description="Low complexity" evidence="2">
    <location>
        <begin position="583"/>
        <end position="622"/>
    </location>
</feature>
<keyword evidence="4" id="KW-1185">Reference proteome</keyword>
<name>A0A550C2C1_9AGAR</name>
<evidence type="ECO:0000256" key="1">
    <source>
        <dbReference type="SAM" id="Coils"/>
    </source>
</evidence>
<sequence length="658" mass="71729">MAVRIDITDFERLTYYHGISADPPELLYRSDWLDNPYPLPTGRFQHIPTKTIHGVFNTPLNPVWRRIARRIQSELNFFDVRYSGIHAARFLTHGEDGKPDVLGPPVIWIATPPGSTTVEAAYRRSYRILEYLEAIEVEGVVVEWFEASVEELSGPPLLRVVQDTDPTFHVRRFLTPAPGMPIVAAEREAEDAQGVVAFFFHETKDRDGNTSKRVLGVSNCHALRKDTSVAYELKGNGAPPSHVRLAGPRRFHRGLDDIKAAVAGHEITAESLAREIAVLEKTLATEDAEAAGEAQEEVDEAREALVAKRAQLTKTESDIAVLEAFHKDVNDQWGDIASRTIGHVDWAPAISVDSHIKITIDPMDVGYSTHEELGTCYKNDIGTFEVDVEKFRAHYKGNVVDLGARYTSWHLAEKFNPRRNNGTSTPAGTAFQFPTNRQLRINGVLTRDELLAGTRDTVDSHGDPTMVVMKVGGTTDLTVGRFAGLEAYICDAAGVESVALAIYNYEISPAEPASASAASTKGASRIFAAKGASRIFAAKGDSGSLVFNGEGRMVGILHSGLVGMARVRKGRSKGGSTHGLTEGGSSHAESGSSHAESGSSHAESSSSHAESGSSHAESSSSHPTKARTSHISYAIPAWWAIEQIRAQYPHAEFDRERF</sequence>
<evidence type="ECO:0000256" key="2">
    <source>
        <dbReference type="SAM" id="MobiDB-lite"/>
    </source>
</evidence>
<dbReference type="AlphaFoldDB" id="A0A550C2C1"/>
<proteinExistence type="predicted"/>
<dbReference type="Proteomes" id="UP000320762">
    <property type="component" value="Unassembled WGS sequence"/>
</dbReference>
<dbReference type="EMBL" id="VDMD01000032">
    <property type="protein sequence ID" value="TRM58953.1"/>
    <property type="molecule type" value="Genomic_DNA"/>
</dbReference>
<protein>
    <submittedName>
        <fullName evidence="3">Uncharacterized protein</fullName>
    </submittedName>
</protein>
<dbReference type="OrthoDB" id="5424209at2759"/>
<feature type="coiled-coil region" evidence="1">
    <location>
        <begin position="269"/>
        <end position="318"/>
    </location>
</feature>
<organism evidence="3 4">
    <name type="scientific">Schizophyllum amplum</name>
    <dbReference type="NCBI Taxonomy" id="97359"/>
    <lineage>
        <taxon>Eukaryota</taxon>
        <taxon>Fungi</taxon>
        <taxon>Dikarya</taxon>
        <taxon>Basidiomycota</taxon>
        <taxon>Agaricomycotina</taxon>
        <taxon>Agaricomycetes</taxon>
        <taxon>Agaricomycetidae</taxon>
        <taxon>Agaricales</taxon>
        <taxon>Schizophyllaceae</taxon>
        <taxon>Schizophyllum</taxon>
    </lineage>
</organism>
<comment type="caution">
    <text evidence="3">The sequence shown here is derived from an EMBL/GenBank/DDBJ whole genome shotgun (WGS) entry which is preliminary data.</text>
</comment>
<evidence type="ECO:0000313" key="4">
    <source>
        <dbReference type="Proteomes" id="UP000320762"/>
    </source>
</evidence>
<gene>
    <name evidence="3" type="ORF">BD626DRAFT_633715</name>
</gene>
<reference evidence="3 4" key="1">
    <citation type="journal article" date="2019" name="New Phytol.">
        <title>Comparative genomics reveals unique wood-decay strategies and fruiting body development in the Schizophyllaceae.</title>
        <authorList>
            <person name="Almasi E."/>
            <person name="Sahu N."/>
            <person name="Krizsan K."/>
            <person name="Balint B."/>
            <person name="Kovacs G.M."/>
            <person name="Kiss B."/>
            <person name="Cseklye J."/>
            <person name="Drula E."/>
            <person name="Henrissat B."/>
            <person name="Nagy I."/>
            <person name="Chovatia M."/>
            <person name="Adam C."/>
            <person name="LaButti K."/>
            <person name="Lipzen A."/>
            <person name="Riley R."/>
            <person name="Grigoriev I.V."/>
            <person name="Nagy L.G."/>
        </authorList>
    </citation>
    <scope>NUCLEOTIDE SEQUENCE [LARGE SCALE GENOMIC DNA]</scope>
    <source>
        <strain evidence="3 4">NL-1724</strain>
    </source>
</reference>
<feature type="region of interest" description="Disordered" evidence="2">
    <location>
        <begin position="569"/>
        <end position="627"/>
    </location>
</feature>
<evidence type="ECO:0000313" key="3">
    <source>
        <dbReference type="EMBL" id="TRM58953.1"/>
    </source>
</evidence>
<accession>A0A550C2C1</accession>
<keyword evidence="1" id="KW-0175">Coiled coil</keyword>